<evidence type="ECO:0000256" key="1">
    <source>
        <dbReference type="ARBA" id="ARBA00004370"/>
    </source>
</evidence>
<name>A0ABV0SMA4_9TELE</name>
<evidence type="ECO:0000256" key="5">
    <source>
        <dbReference type="SAM" id="Phobius"/>
    </source>
</evidence>
<keyword evidence="4 5" id="KW-0472">Membrane</keyword>
<protein>
    <recommendedName>
        <fullName evidence="6">THD domain-containing protein</fullName>
    </recommendedName>
</protein>
<evidence type="ECO:0000256" key="3">
    <source>
        <dbReference type="ARBA" id="ARBA00022514"/>
    </source>
</evidence>
<comment type="similarity">
    <text evidence="2">Belongs to the tumor necrosis factor family.</text>
</comment>
<dbReference type="EMBL" id="JAHRIQ010001785">
    <property type="protein sequence ID" value="MEQ2221702.1"/>
    <property type="molecule type" value="Genomic_DNA"/>
</dbReference>
<dbReference type="InterPro" id="IPR006052">
    <property type="entry name" value="TNF_dom"/>
</dbReference>
<keyword evidence="5" id="KW-0812">Transmembrane</keyword>
<evidence type="ECO:0000259" key="6">
    <source>
        <dbReference type="PROSITE" id="PS50049"/>
    </source>
</evidence>
<accession>A0ABV0SMA4</accession>
<keyword evidence="3" id="KW-0202">Cytokine</keyword>
<dbReference type="SUPFAM" id="SSF49842">
    <property type="entry name" value="TNF-like"/>
    <property type="match status" value="1"/>
</dbReference>
<evidence type="ECO:0000313" key="8">
    <source>
        <dbReference type="Proteomes" id="UP001482620"/>
    </source>
</evidence>
<evidence type="ECO:0000256" key="4">
    <source>
        <dbReference type="ARBA" id="ARBA00023136"/>
    </source>
</evidence>
<dbReference type="InterPro" id="IPR008983">
    <property type="entry name" value="Tumour_necrosis_fac-like_dom"/>
</dbReference>
<proteinExistence type="inferred from homology"/>
<sequence>MEQENSCWSACEGGAEAEAEAEAGFQCQKGYLIQLQKERHGRRMAQFVAAALLLLLCGVLAVFLTVRLDRSCDSCPDSRVEPKTDNHSSGVTEKLLQLPSAEPPSVMLTAPDGNNTVGKFLLWQHALGVAHILGGFKYSNGNLVVPRKGLYRVFLQITYEIDSTECPDTGVLILFNNVCVFKDDYRYDQPLLSAVDTVVCSHRVLKKSLFTSGLFNLAANDILRVTSSHPNYIAKNEHKVFFGAELVFVFNSQMGGDSRV</sequence>
<gene>
    <name evidence="7" type="ORF">ILYODFUR_018396</name>
</gene>
<dbReference type="Gene3D" id="2.60.120.40">
    <property type="match status" value="1"/>
</dbReference>
<dbReference type="PANTHER" id="PTHR11471">
    <property type="entry name" value="TUMOR NECROSIS FACTOR FAMILY MEMBER"/>
    <property type="match status" value="1"/>
</dbReference>
<keyword evidence="8" id="KW-1185">Reference proteome</keyword>
<organism evidence="7 8">
    <name type="scientific">Ilyodon furcidens</name>
    <name type="common">goldbreast splitfin</name>
    <dbReference type="NCBI Taxonomy" id="33524"/>
    <lineage>
        <taxon>Eukaryota</taxon>
        <taxon>Metazoa</taxon>
        <taxon>Chordata</taxon>
        <taxon>Craniata</taxon>
        <taxon>Vertebrata</taxon>
        <taxon>Euteleostomi</taxon>
        <taxon>Actinopterygii</taxon>
        <taxon>Neopterygii</taxon>
        <taxon>Teleostei</taxon>
        <taxon>Neoteleostei</taxon>
        <taxon>Acanthomorphata</taxon>
        <taxon>Ovalentaria</taxon>
        <taxon>Atherinomorphae</taxon>
        <taxon>Cyprinodontiformes</taxon>
        <taxon>Goodeidae</taxon>
        <taxon>Ilyodon</taxon>
    </lineage>
</organism>
<dbReference type="PROSITE" id="PS50049">
    <property type="entry name" value="THD_2"/>
    <property type="match status" value="1"/>
</dbReference>
<feature type="domain" description="THD" evidence="6">
    <location>
        <begin position="104"/>
        <end position="247"/>
    </location>
</feature>
<feature type="transmembrane region" description="Helical" evidence="5">
    <location>
        <begin position="47"/>
        <end position="66"/>
    </location>
</feature>
<dbReference type="SMART" id="SM00207">
    <property type="entry name" value="TNF"/>
    <property type="match status" value="1"/>
</dbReference>
<dbReference type="Proteomes" id="UP001482620">
    <property type="component" value="Unassembled WGS sequence"/>
</dbReference>
<evidence type="ECO:0000256" key="2">
    <source>
        <dbReference type="ARBA" id="ARBA00008670"/>
    </source>
</evidence>
<keyword evidence="5" id="KW-1133">Transmembrane helix</keyword>
<dbReference type="CDD" id="cd00184">
    <property type="entry name" value="TNF"/>
    <property type="match status" value="1"/>
</dbReference>
<dbReference type="PANTHER" id="PTHR11471:SF24">
    <property type="entry name" value="TUMOR NECROSIS FACTOR LIGAND SUPERFAMILY MEMBER 15"/>
    <property type="match status" value="1"/>
</dbReference>
<evidence type="ECO:0000313" key="7">
    <source>
        <dbReference type="EMBL" id="MEQ2221702.1"/>
    </source>
</evidence>
<comment type="subcellular location">
    <subcellularLocation>
        <location evidence="1">Membrane</location>
    </subcellularLocation>
</comment>
<reference evidence="7 8" key="1">
    <citation type="submission" date="2021-06" db="EMBL/GenBank/DDBJ databases">
        <authorList>
            <person name="Palmer J.M."/>
        </authorList>
    </citation>
    <scope>NUCLEOTIDE SEQUENCE [LARGE SCALE GENOMIC DNA]</scope>
    <source>
        <strain evidence="8">if_2019</strain>
        <tissue evidence="7">Muscle</tissue>
    </source>
</reference>
<dbReference type="Pfam" id="PF00229">
    <property type="entry name" value="TNF"/>
    <property type="match status" value="1"/>
</dbReference>
<comment type="caution">
    <text evidence="7">The sequence shown here is derived from an EMBL/GenBank/DDBJ whole genome shotgun (WGS) entry which is preliminary data.</text>
</comment>